<evidence type="ECO:0000256" key="1">
    <source>
        <dbReference type="SAM" id="MobiDB-lite"/>
    </source>
</evidence>
<comment type="caution">
    <text evidence="2">The sequence shown here is derived from an EMBL/GenBank/DDBJ whole genome shotgun (WGS) entry which is preliminary data.</text>
</comment>
<gene>
    <name evidence="2" type="ORF">NQ315_014629</name>
</gene>
<feature type="non-terminal residue" evidence="2">
    <location>
        <position position="195"/>
    </location>
</feature>
<feature type="compositionally biased region" description="Low complexity" evidence="1">
    <location>
        <begin position="1"/>
        <end position="11"/>
    </location>
</feature>
<protein>
    <submittedName>
        <fullName evidence="2">Uncharacterized protein</fullName>
    </submittedName>
</protein>
<proteinExistence type="predicted"/>
<evidence type="ECO:0000313" key="2">
    <source>
        <dbReference type="EMBL" id="KAJ8916418.1"/>
    </source>
</evidence>
<feature type="region of interest" description="Disordered" evidence="1">
    <location>
        <begin position="1"/>
        <end position="21"/>
    </location>
</feature>
<evidence type="ECO:0000313" key="3">
    <source>
        <dbReference type="Proteomes" id="UP001159042"/>
    </source>
</evidence>
<keyword evidence="3" id="KW-1185">Reference proteome</keyword>
<dbReference type="Proteomes" id="UP001159042">
    <property type="component" value="Unassembled WGS sequence"/>
</dbReference>
<name>A0AAV8VQA6_9CUCU</name>
<accession>A0AAV8VQA6</accession>
<dbReference type="EMBL" id="JANEYG010000042">
    <property type="protein sequence ID" value="KAJ8916418.1"/>
    <property type="molecule type" value="Genomic_DNA"/>
</dbReference>
<organism evidence="2 3">
    <name type="scientific">Exocentrus adspersus</name>
    <dbReference type="NCBI Taxonomy" id="1586481"/>
    <lineage>
        <taxon>Eukaryota</taxon>
        <taxon>Metazoa</taxon>
        <taxon>Ecdysozoa</taxon>
        <taxon>Arthropoda</taxon>
        <taxon>Hexapoda</taxon>
        <taxon>Insecta</taxon>
        <taxon>Pterygota</taxon>
        <taxon>Neoptera</taxon>
        <taxon>Endopterygota</taxon>
        <taxon>Coleoptera</taxon>
        <taxon>Polyphaga</taxon>
        <taxon>Cucujiformia</taxon>
        <taxon>Chrysomeloidea</taxon>
        <taxon>Cerambycidae</taxon>
        <taxon>Lamiinae</taxon>
        <taxon>Acanthocinini</taxon>
        <taxon>Exocentrus</taxon>
    </lineage>
</organism>
<reference evidence="2 3" key="1">
    <citation type="journal article" date="2023" name="Insect Mol. Biol.">
        <title>Genome sequencing provides insights into the evolution of gene families encoding plant cell wall-degrading enzymes in longhorned beetles.</title>
        <authorList>
            <person name="Shin N.R."/>
            <person name="Okamura Y."/>
            <person name="Kirsch R."/>
            <person name="Pauchet Y."/>
        </authorList>
    </citation>
    <scope>NUCLEOTIDE SEQUENCE [LARGE SCALE GENOMIC DNA]</scope>
    <source>
        <strain evidence="2">EAD_L_NR</strain>
    </source>
</reference>
<dbReference type="AlphaFoldDB" id="A0AAV8VQA6"/>
<sequence length="195" mass="22186">MASESESSVSSDENDEIDWLGPLGAEEDDCGLYEDLVDIVNNNEVPEEKTPAPVVFVDIDENSVNLAPAAERLLKKFQPVKSYFLSMASPPAILQKFFQDEFAEAYLGFLVNVGSTMQITIRKLQSDKVLILELHETMMLLRRSLQTKLDQEFYGAIARNIIVRSDDNDKIVQFKRQANAFLERTEERTISYLEK</sequence>